<feature type="region of interest" description="Disordered" evidence="1">
    <location>
        <begin position="127"/>
        <end position="163"/>
    </location>
</feature>
<dbReference type="OrthoDB" id="5422958at2759"/>
<feature type="compositionally biased region" description="Basic and acidic residues" evidence="1">
    <location>
        <begin position="67"/>
        <end position="84"/>
    </location>
</feature>
<dbReference type="AlphaFoldDB" id="A0A9P4PMA6"/>
<dbReference type="PANTHER" id="PTHR28065:SF1">
    <property type="entry name" value="DUF4050 DOMAIN-CONTAINING PROTEIN"/>
    <property type="match status" value="1"/>
</dbReference>
<dbReference type="EMBL" id="MU001497">
    <property type="protein sequence ID" value="KAF2446806.1"/>
    <property type="molecule type" value="Genomic_DNA"/>
</dbReference>
<evidence type="ECO:0000313" key="3">
    <source>
        <dbReference type="EMBL" id="KAF2446806.1"/>
    </source>
</evidence>
<evidence type="ECO:0000313" key="4">
    <source>
        <dbReference type="Proteomes" id="UP000799764"/>
    </source>
</evidence>
<sequence length="314" mass="34155">MENNQSASRAAQRFLMDRVRTDWSWPDVPDAWSQSDEEVHGVTSFRERFYGDSSPSETEDEGADGSDPYKFDSPDSIRDAVDRKAQRKKRQRRAALEGEMKVNEGLRTFVERRDAWTGVASVKKYGTAGRPAKTQNAAQTVQAERSPSITADMSSSNAPTPMSVDSQVSAAAAHDEAFRTAVATSDEPLVPVAPPLLADNAIRKSITPRTYPDIFNKIVVSSRTPSVPVNLADMTKALVAGWKENGEWPPKAAPLDPLAGKKRAALAAVRAENGEPFLAHHPHLQKGMDSVRKIFHLNGQVKESGHGSGPANTG</sequence>
<organism evidence="3 4">
    <name type="scientific">Karstenula rhodostoma CBS 690.94</name>
    <dbReference type="NCBI Taxonomy" id="1392251"/>
    <lineage>
        <taxon>Eukaryota</taxon>
        <taxon>Fungi</taxon>
        <taxon>Dikarya</taxon>
        <taxon>Ascomycota</taxon>
        <taxon>Pezizomycotina</taxon>
        <taxon>Dothideomycetes</taxon>
        <taxon>Pleosporomycetidae</taxon>
        <taxon>Pleosporales</taxon>
        <taxon>Massarineae</taxon>
        <taxon>Didymosphaeriaceae</taxon>
        <taxon>Karstenula</taxon>
    </lineage>
</organism>
<dbReference type="PANTHER" id="PTHR28065">
    <property type="entry name" value="FREQUENIN"/>
    <property type="match status" value="1"/>
</dbReference>
<feature type="region of interest" description="Disordered" evidence="1">
    <location>
        <begin position="45"/>
        <end position="96"/>
    </location>
</feature>
<dbReference type="InterPro" id="IPR053274">
    <property type="entry name" value="Fluconazole_resistance"/>
</dbReference>
<dbReference type="Proteomes" id="UP000799764">
    <property type="component" value="Unassembled WGS sequence"/>
</dbReference>
<dbReference type="Pfam" id="PF13259">
    <property type="entry name" value="clamp_Gag1-like"/>
    <property type="match status" value="1"/>
</dbReference>
<name>A0A9P4PMA6_9PLEO</name>
<gene>
    <name evidence="3" type="ORF">P171DRAFT_239589</name>
</gene>
<protein>
    <recommendedName>
        <fullName evidence="2">Gag1-like clamp domain-containing protein</fullName>
    </recommendedName>
</protein>
<proteinExistence type="predicted"/>
<feature type="domain" description="Gag1-like clamp" evidence="2">
    <location>
        <begin position="68"/>
        <end position="249"/>
    </location>
</feature>
<dbReference type="InterPro" id="IPR025124">
    <property type="entry name" value="Gag1-like_clamp"/>
</dbReference>
<keyword evidence="4" id="KW-1185">Reference proteome</keyword>
<evidence type="ECO:0000259" key="2">
    <source>
        <dbReference type="Pfam" id="PF13259"/>
    </source>
</evidence>
<evidence type="ECO:0000256" key="1">
    <source>
        <dbReference type="SAM" id="MobiDB-lite"/>
    </source>
</evidence>
<accession>A0A9P4PMA6</accession>
<comment type="caution">
    <text evidence="3">The sequence shown here is derived from an EMBL/GenBank/DDBJ whole genome shotgun (WGS) entry which is preliminary data.</text>
</comment>
<reference evidence="3" key="1">
    <citation type="journal article" date="2020" name="Stud. Mycol.">
        <title>101 Dothideomycetes genomes: a test case for predicting lifestyles and emergence of pathogens.</title>
        <authorList>
            <person name="Haridas S."/>
            <person name="Albert R."/>
            <person name="Binder M."/>
            <person name="Bloem J."/>
            <person name="Labutti K."/>
            <person name="Salamov A."/>
            <person name="Andreopoulos B."/>
            <person name="Baker S."/>
            <person name="Barry K."/>
            <person name="Bills G."/>
            <person name="Bluhm B."/>
            <person name="Cannon C."/>
            <person name="Castanera R."/>
            <person name="Culley D."/>
            <person name="Daum C."/>
            <person name="Ezra D."/>
            <person name="Gonzalez J."/>
            <person name="Henrissat B."/>
            <person name="Kuo A."/>
            <person name="Liang C."/>
            <person name="Lipzen A."/>
            <person name="Lutzoni F."/>
            <person name="Magnuson J."/>
            <person name="Mondo S."/>
            <person name="Nolan M."/>
            <person name="Ohm R."/>
            <person name="Pangilinan J."/>
            <person name="Park H.-J."/>
            <person name="Ramirez L."/>
            <person name="Alfaro M."/>
            <person name="Sun H."/>
            <person name="Tritt A."/>
            <person name="Yoshinaga Y."/>
            <person name="Zwiers L.-H."/>
            <person name="Turgeon B."/>
            <person name="Goodwin S."/>
            <person name="Spatafora J."/>
            <person name="Crous P."/>
            <person name="Grigoriev I."/>
        </authorList>
    </citation>
    <scope>NUCLEOTIDE SEQUENCE</scope>
    <source>
        <strain evidence="3">CBS 690.94</strain>
    </source>
</reference>
<feature type="compositionally biased region" description="Polar residues" evidence="1">
    <location>
        <begin position="133"/>
        <end position="163"/>
    </location>
</feature>